<dbReference type="EMBL" id="CP029494">
    <property type="protein sequence ID" value="AWN24564.1"/>
    <property type="molecule type" value="Genomic_DNA"/>
</dbReference>
<protein>
    <submittedName>
        <fullName evidence="2">GTPase-activating protein</fullName>
    </submittedName>
</protein>
<evidence type="ECO:0000259" key="1">
    <source>
        <dbReference type="Pfam" id="PF14332"/>
    </source>
</evidence>
<dbReference type="Pfam" id="PF14332">
    <property type="entry name" value="DUF4388"/>
    <property type="match status" value="1"/>
</dbReference>
<organism evidence="2 3">
    <name type="scientific">Deinococcus irradiatisoli</name>
    <dbReference type="NCBI Taxonomy" id="2202254"/>
    <lineage>
        <taxon>Bacteria</taxon>
        <taxon>Thermotogati</taxon>
        <taxon>Deinococcota</taxon>
        <taxon>Deinococci</taxon>
        <taxon>Deinococcales</taxon>
        <taxon>Deinococcaceae</taxon>
        <taxon>Deinococcus</taxon>
    </lineage>
</organism>
<keyword evidence="3" id="KW-1185">Reference proteome</keyword>
<name>A0A2Z3JVT8_9DEIO</name>
<gene>
    <name evidence="2" type="ORF">DKM44_08250</name>
</gene>
<feature type="domain" description="PatA-like N-terminal" evidence="1">
    <location>
        <begin position="2"/>
        <end position="99"/>
    </location>
</feature>
<dbReference type="Proteomes" id="UP000245368">
    <property type="component" value="Chromosome"/>
</dbReference>
<evidence type="ECO:0000313" key="3">
    <source>
        <dbReference type="Proteomes" id="UP000245368"/>
    </source>
</evidence>
<evidence type="ECO:0000313" key="2">
    <source>
        <dbReference type="EMBL" id="AWN24564.1"/>
    </source>
</evidence>
<reference evidence="2 3" key="1">
    <citation type="submission" date="2018-05" db="EMBL/GenBank/DDBJ databases">
        <title>Complete Genome Sequence of Deinococcus sp. strain 17bor-2.</title>
        <authorList>
            <person name="Srinivasan S."/>
        </authorList>
    </citation>
    <scope>NUCLEOTIDE SEQUENCE [LARGE SCALE GENOMIC DNA]</scope>
    <source>
        <strain evidence="2 3">17bor-2</strain>
    </source>
</reference>
<sequence length="237" mass="26008">MQGQFTDVPLIGVLSLLHETRQMGVLDVNAEVPFTVAFVDGEVVEGGILDWTGLDALHASPLLTDNGSFSYMRRNVTGRAIAPFEQFTTDWARVSDEWAQISAVIESPSAVLTGALPLFDQEKGRSVRAAARDAGLPLFEVASRAADALSSGKLRATGRYAWFGLKLNHQGQRQTALTRAMDGQYNLGELIERGFSLEEVRSYLLSEVRLGLRFSGSGWVLRDLIWETQHAEAKLAL</sequence>
<dbReference type="InterPro" id="IPR025497">
    <property type="entry name" value="PatA-like_N"/>
</dbReference>
<dbReference type="KEGG" id="dez:DKM44_08250"/>
<dbReference type="AlphaFoldDB" id="A0A2Z3JVT8"/>
<proteinExistence type="predicted"/>
<dbReference type="OrthoDB" id="61762at2"/>
<accession>A0A2Z3JVT8</accession>